<dbReference type="PANTHER" id="PTHR44757:SF2">
    <property type="entry name" value="BIOFILM ARCHITECTURE MAINTENANCE PROTEIN MBAA"/>
    <property type="match status" value="1"/>
</dbReference>
<dbReference type="SUPFAM" id="SSF141868">
    <property type="entry name" value="EAL domain-like"/>
    <property type="match status" value="1"/>
</dbReference>
<feature type="domain" description="GGDEF" evidence="3">
    <location>
        <begin position="377"/>
        <end position="510"/>
    </location>
</feature>
<dbReference type="RefSeq" id="WP_170834734.1">
    <property type="nucleotide sequence ID" value="NZ_FOHU01000005.1"/>
</dbReference>
<dbReference type="InterPro" id="IPR035919">
    <property type="entry name" value="EAL_sf"/>
</dbReference>
<dbReference type="InterPro" id="IPR043128">
    <property type="entry name" value="Rev_trsase/Diguanyl_cyclase"/>
</dbReference>
<dbReference type="SMART" id="SM00267">
    <property type="entry name" value="GGDEF"/>
    <property type="match status" value="1"/>
</dbReference>
<dbReference type="PROSITE" id="PS50883">
    <property type="entry name" value="EAL"/>
    <property type="match status" value="1"/>
</dbReference>
<accession>A0A1I0CDA5</accession>
<dbReference type="PROSITE" id="PS50887">
    <property type="entry name" value="GGDEF"/>
    <property type="match status" value="1"/>
</dbReference>
<gene>
    <name evidence="4" type="ORF">SAMN05660297_01586</name>
</gene>
<feature type="transmembrane region" description="Helical" evidence="1">
    <location>
        <begin position="62"/>
        <end position="81"/>
    </location>
</feature>
<dbReference type="Pfam" id="PF00563">
    <property type="entry name" value="EAL"/>
    <property type="match status" value="1"/>
</dbReference>
<feature type="transmembrane region" description="Helical" evidence="1">
    <location>
        <begin position="193"/>
        <end position="212"/>
    </location>
</feature>
<dbReference type="CDD" id="cd01949">
    <property type="entry name" value="GGDEF"/>
    <property type="match status" value="1"/>
</dbReference>
<dbReference type="EMBL" id="FOHU01000005">
    <property type="protein sequence ID" value="SET17075.1"/>
    <property type="molecule type" value="Genomic_DNA"/>
</dbReference>
<feature type="transmembrane region" description="Helical" evidence="1">
    <location>
        <begin position="7"/>
        <end position="25"/>
    </location>
</feature>
<dbReference type="Gene3D" id="3.30.70.270">
    <property type="match status" value="1"/>
</dbReference>
<feature type="transmembrane region" description="Helical" evidence="1">
    <location>
        <begin position="161"/>
        <end position="181"/>
    </location>
</feature>
<feature type="transmembrane region" description="Helical" evidence="1">
    <location>
        <begin position="93"/>
        <end position="114"/>
    </location>
</feature>
<dbReference type="Gene3D" id="3.20.20.450">
    <property type="entry name" value="EAL domain"/>
    <property type="match status" value="1"/>
</dbReference>
<evidence type="ECO:0000313" key="4">
    <source>
        <dbReference type="EMBL" id="SET17075.1"/>
    </source>
</evidence>
<dbReference type="InterPro" id="IPR000160">
    <property type="entry name" value="GGDEF_dom"/>
</dbReference>
<dbReference type="NCBIfam" id="TIGR00254">
    <property type="entry name" value="GGDEF"/>
    <property type="match status" value="1"/>
</dbReference>
<dbReference type="InterPro" id="IPR001633">
    <property type="entry name" value="EAL_dom"/>
</dbReference>
<dbReference type="STRING" id="426128.SAMN05660297_01586"/>
<dbReference type="InterPro" id="IPR052155">
    <property type="entry name" value="Biofilm_reg_signaling"/>
</dbReference>
<reference evidence="4 5" key="1">
    <citation type="submission" date="2016-10" db="EMBL/GenBank/DDBJ databases">
        <authorList>
            <person name="de Groot N.N."/>
        </authorList>
    </citation>
    <scope>NUCLEOTIDE SEQUENCE [LARGE SCALE GENOMIC DNA]</scope>
    <source>
        <strain evidence="4 5">DSM 18979</strain>
    </source>
</reference>
<feature type="transmembrane region" description="Helical" evidence="1">
    <location>
        <begin position="224"/>
        <end position="245"/>
    </location>
</feature>
<keyword evidence="1" id="KW-0472">Membrane</keyword>
<evidence type="ECO:0000256" key="1">
    <source>
        <dbReference type="SAM" id="Phobius"/>
    </source>
</evidence>
<keyword evidence="5" id="KW-1185">Reference proteome</keyword>
<feature type="transmembrane region" description="Helical" evidence="1">
    <location>
        <begin position="31"/>
        <end position="50"/>
    </location>
</feature>
<evidence type="ECO:0000259" key="3">
    <source>
        <dbReference type="PROSITE" id="PS50887"/>
    </source>
</evidence>
<dbReference type="AlphaFoldDB" id="A0A1I0CDA5"/>
<keyword evidence="1" id="KW-1133">Transmembrane helix</keyword>
<sequence>MTKKNYSWILGLLWGCFIIYFIVVFQQSNFWGNLLSPIAALGAYMILQYVYKKVKDFRTSWLMAALACLSWALVDLLWGIYNLGFGINPEDLTLFMYLYLLPNLFIALAFGIFLIKQQKKWNLYQLILDVIATASASASVIWILFFRDQFQLLVALDLETIATFLYILTDFFAISAIFLVYISKRTNNLSSTLRLTILGTLVYTGADLHYIYQSFNDLYIPNSIIDAIYMAGLFILASGGLLEIYKPTVASSMIKSSLPENAGSAKKVRLLLFVPLFLAYMKGFNAAEMLFLIGIVIVHQALSGYVQGAIQKEYMLKQEKEMNSLLEQGIKERTQELLKANQDLDILAKQDYLTGLFNRRYFLKKLDAMIVERSSPETVALFFMDLDRFKIVNDSYGHDVGDKTLIEIANRLKGWKSPAMLLARLGGDEFVITMKGEYDKQDIEEIAEEIIKLCHIPMTIDTYQLQVTISIGISLYPIDASDRNTLMKYADIAMYHAKGQDHQQYAFFNTYLSNKVQRKHELELLLKKADYHQEFELYYQPQFSIPQGELIGIEALLRWKSKEKGMISPGEFIPIAEEIGSIVKIGEWVMEKAIAQIAEWNKQYDLNLKMGINISPRQLNSLNFMHMFDSFIQAYDIKPEWLDIEITENSAMNNESTMEEMFTALANRGASISIDDFGTGYSSLSYIKRFDVNRLKIAKPLIDNISSNHSDRQIVKAIVMLAKAMAIKTIAEGVEYQDQLDQLINLGCDEVQGFFYSRPLPAKELEKIYLSVNEANKIVQVNS</sequence>
<dbReference type="PANTHER" id="PTHR44757">
    <property type="entry name" value="DIGUANYLATE CYCLASE DGCP"/>
    <property type="match status" value="1"/>
</dbReference>
<dbReference type="Pfam" id="PF00990">
    <property type="entry name" value="GGDEF"/>
    <property type="match status" value="1"/>
</dbReference>
<evidence type="ECO:0000313" key="5">
    <source>
        <dbReference type="Proteomes" id="UP000199568"/>
    </source>
</evidence>
<feature type="transmembrane region" description="Helical" evidence="1">
    <location>
        <begin position="126"/>
        <end position="146"/>
    </location>
</feature>
<dbReference type="InterPro" id="IPR029787">
    <property type="entry name" value="Nucleotide_cyclase"/>
</dbReference>
<protein>
    <submittedName>
        <fullName evidence="4">Diguanylate cyclase (GGDEF) domain-containing protein</fullName>
    </submittedName>
</protein>
<dbReference type="CDD" id="cd01948">
    <property type="entry name" value="EAL"/>
    <property type="match status" value="1"/>
</dbReference>
<evidence type="ECO:0000259" key="2">
    <source>
        <dbReference type="PROSITE" id="PS50883"/>
    </source>
</evidence>
<dbReference type="Proteomes" id="UP000199568">
    <property type="component" value="Unassembled WGS sequence"/>
</dbReference>
<feature type="domain" description="EAL" evidence="2">
    <location>
        <begin position="519"/>
        <end position="773"/>
    </location>
</feature>
<proteinExistence type="predicted"/>
<keyword evidence="1" id="KW-0812">Transmembrane</keyword>
<organism evidence="4 5">
    <name type="scientific">Natronincola peptidivorans</name>
    <dbReference type="NCBI Taxonomy" id="426128"/>
    <lineage>
        <taxon>Bacteria</taxon>
        <taxon>Bacillati</taxon>
        <taxon>Bacillota</taxon>
        <taxon>Clostridia</taxon>
        <taxon>Peptostreptococcales</taxon>
        <taxon>Natronincolaceae</taxon>
        <taxon>Natronincola</taxon>
    </lineage>
</organism>
<name>A0A1I0CDA5_9FIRM</name>
<dbReference type="SMART" id="SM00052">
    <property type="entry name" value="EAL"/>
    <property type="match status" value="1"/>
</dbReference>
<dbReference type="SUPFAM" id="SSF55073">
    <property type="entry name" value="Nucleotide cyclase"/>
    <property type="match status" value="1"/>
</dbReference>